<protein>
    <submittedName>
        <fullName evidence="2">Uncharacterized protein</fullName>
    </submittedName>
</protein>
<reference evidence="2 3" key="1">
    <citation type="submission" date="2018-10" db="EMBL/GenBank/DDBJ databases">
        <title>Genomic Encyclopedia of Archaeal and Bacterial Type Strains, Phase II (KMG-II): from individual species to whole genera.</title>
        <authorList>
            <person name="Goeker M."/>
        </authorList>
    </citation>
    <scope>NUCLEOTIDE SEQUENCE [LARGE SCALE GENOMIC DNA]</scope>
    <source>
        <strain evidence="2 3">ATCC 29870</strain>
    </source>
</reference>
<gene>
    <name evidence="2" type="ORF">JN00_0487</name>
</gene>
<name>A0A3M0A467_9BACT</name>
<feature type="transmembrane region" description="Helical" evidence="1">
    <location>
        <begin position="6"/>
        <end position="28"/>
    </location>
</feature>
<dbReference type="NCBIfam" id="NF045939">
    <property type="entry name" value="MHJ_0274_fam"/>
    <property type="match status" value="1"/>
</dbReference>
<evidence type="ECO:0000313" key="3">
    <source>
        <dbReference type="Proteomes" id="UP000267246"/>
    </source>
</evidence>
<evidence type="ECO:0000313" key="2">
    <source>
        <dbReference type="EMBL" id="RMA77528.1"/>
    </source>
</evidence>
<keyword evidence="1" id="KW-0472">Membrane</keyword>
<dbReference type="OrthoDB" id="398866at2"/>
<accession>A0A3M0A467</accession>
<keyword evidence="1" id="KW-0812">Transmembrane</keyword>
<organism evidence="2 3">
    <name type="scientific">Metamycoplasma subdolum</name>
    <dbReference type="NCBI Taxonomy" id="92407"/>
    <lineage>
        <taxon>Bacteria</taxon>
        <taxon>Bacillati</taxon>
        <taxon>Mycoplasmatota</taxon>
        <taxon>Mycoplasmoidales</taxon>
        <taxon>Metamycoplasmataceae</taxon>
        <taxon>Metamycoplasma</taxon>
    </lineage>
</organism>
<comment type="caution">
    <text evidence="2">The sequence shown here is derived from an EMBL/GenBank/DDBJ whole genome shotgun (WGS) entry which is preliminary data.</text>
</comment>
<keyword evidence="3" id="KW-1185">Reference proteome</keyword>
<evidence type="ECO:0000256" key="1">
    <source>
        <dbReference type="SAM" id="Phobius"/>
    </source>
</evidence>
<dbReference type="Proteomes" id="UP000267246">
    <property type="component" value="Unassembled WGS sequence"/>
</dbReference>
<dbReference type="AlphaFoldDB" id="A0A3M0A467"/>
<proteinExistence type="predicted"/>
<sequence length="175" mass="20411">MPKGSASQTIVFVILGLLLAFFLGWIIWKAIKTPLMKKKAKAQEIQKDKETRHLFYDYVLSFNEIIIYNRNQLKKFVVSIGDIKMNQIREGSRALIQKLLNRSDFGPNFAGNEQYKTFVSNCELLGLTNSNLWDSKIPEVIEYFKTQADAVPESDRKNDYIKMVKESIERQFYEK</sequence>
<dbReference type="EMBL" id="REFI01000009">
    <property type="protein sequence ID" value="RMA77528.1"/>
    <property type="molecule type" value="Genomic_DNA"/>
</dbReference>
<keyword evidence="1" id="KW-1133">Transmembrane helix</keyword>
<dbReference type="RefSeq" id="WP_121940939.1">
    <property type="nucleotide sequence ID" value="NZ_CP137846.1"/>
</dbReference>